<feature type="transmembrane region" description="Helical" evidence="2">
    <location>
        <begin position="299"/>
        <end position="323"/>
    </location>
</feature>
<feature type="transmembrane region" description="Helical" evidence="2">
    <location>
        <begin position="122"/>
        <end position="141"/>
    </location>
</feature>
<feature type="transmembrane region" description="Helical" evidence="2">
    <location>
        <begin position="147"/>
        <end position="167"/>
    </location>
</feature>
<reference evidence="3 4" key="1">
    <citation type="journal article" date="2016" name="Nat. Commun.">
        <title>Thousands of microbial genomes shed light on interconnected biogeochemical processes in an aquifer system.</title>
        <authorList>
            <person name="Anantharaman K."/>
            <person name="Brown C.T."/>
            <person name="Hug L.A."/>
            <person name="Sharon I."/>
            <person name="Castelle C.J."/>
            <person name="Probst A.J."/>
            <person name="Thomas B.C."/>
            <person name="Singh A."/>
            <person name="Wilkins M.J."/>
            <person name="Karaoz U."/>
            <person name="Brodie E.L."/>
            <person name="Williams K.H."/>
            <person name="Hubbard S.S."/>
            <person name="Banfield J.F."/>
        </authorList>
    </citation>
    <scope>NUCLEOTIDE SEQUENCE [LARGE SCALE GENOMIC DNA]</scope>
</reference>
<feature type="transmembrane region" description="Helical" evidence="2">
    <location>
        <begin position="79"/>
        <end position="101"/>
    </location>
</feature>
<protein>
    <recommendedName>
        <fullName evidence="5">Glycerophosphoryl diester phosphodiesterase membrane domain-containing protein</fullName>
    </recommendedName>
</protein>
<keyword evidence="2" id="KW-0472">Membrane</keyword>
<keyword evidence="2" id="KW-0812">Transmembrane</keyword>
<feature type="transmembrane region" description="Helical" evidence="2">
    <location>
        <begin position="50"/>
        <end position="73"/>
    </location>
</feature>
<name>A0A1G2PJQ5_9BACT</name>
<accession>A0A1G2PJQ5</accession>
<evidence type="ECO:0000313" key="3">
    <source>
        <dbReference type="EMBL" id="OHA47852.1"/>
    </source>
</evidence>
<feature type="region of interest" description="Disordered" evidence="1">
    <location>
        <begin position="1"/>
        <end position="24"/>
    </location>
</feature>
<dbReference type="EMBL" id="MHSS01000013">
    <property type="protein sequence ID" value="OHA47852.1"/>
    <property type="molecule type" value="Genomic_DNA"/>
</dbReference>
<comment type="caution">
    <text evidence="3">The sequence shown here is derived from an EMBL/GenBank/DDBJ whole genome shotgun (WGS) entry which is preliminary data.</text>
</comment>
<evidence type="ECO:0000256" key="1">
    <source>
        <dbReference type="SAM" id="MobiDB-lite"/>
    </source>
</evidence>
<evidence type="ECO:0000313" key="4">
    <source>
        <dbReference type="Proteomes" id="UP000177629"/>
    </source>
</evidence>
<keyword evidence="2" id="KW-1133">Transmembrane helix</keyword>
<organism evidence="3 4">
    <name type="scientific">Candidatus Terrybacteria bacterium RIFCSPHIGHO2_01_FULL_48_17</name>
    <dbReference type="NCBI Taxonomy" id="1802362"/>
    <lineage>
        <taxon>Bacteria</taxon>
        <taxon>Candidatus Terryibacteriota</taxon>
    </lineage>
</organism>
<dbReference type="AlphaFoldDB" id="A0A1G2PJQ5"/>
<feature type="transmembrane region" description="Helical" evidence="2">
    <location>
        <begin position="258"/>
        <end position="278"/>
    </location>
</feature>
<feature type="compositionally biased region" description="Polar residues" evidence="1">
    <location>
        <begin position="1"/>
        <end position="19"/>
    </location>
</feature>
<proteinExistence type="predicted"/>
<feature type="transmembrane region" description="Helical" evidence="2">
    <location>
        <begin position="194"/>
        <end position="222"/>
    </location>
</feature>
<dbReference type="STRING" id="1802362.A2806_02305"/>
<sequence>MPPTFSQSSDPNIPYSSPASLPGVPPEPPKLKSFGVFFSEALREIKEISYVLVPLGLLLFLLQAVLPAFLGFLPQAIDAILSFPVALASFLFYFLAPIIILQTIALNQSGGRLEFREAINRGFGVLFPYGIVLFIAGIIRFGAFVPFIIPGIIVAVFLALVEPAAAIEGRRGFDALARSWALVRGSGWSVFGRLLLLWLILIAVAVLLVLPVFLVTIGLTLWGGYQATQESGGVMDETTFFQQFEGQLAFPQLIFNTWASAVGIAVLFFTFAFDFVLFRNLVAIKGDVVDVKKGKFYALLVWGIIAGIILVALFLLLIVFAIMQTSNPSFFAN</sequence>
<dbReference type="Proteomes" id="UP000177629">
    <property type="component" value="Unassembled WGS sequence"/>
</dbReference>
<evidence type="ECO:0000256" key="2">
    <source>
        <dbReference type="SAM" id="Phobius"/>
    </source>
</evidence>
<evidence type="ECO:0008006" key="5">
    <source>
        <dbReference type="Google" id="ProtNLM"/>
    </source>
</evidence>
<gene>
    <name evidence="3" type="ORF">A2806_02305</name>
</gene>